<dbReference type="Proteomes" id="UP001634394">
    <property type="component" value="Unassembled WGS sequence"/>
</dbReference>
<evidence type="ECO:0000256" key="2">
    <source>
        <dbReference type="ARBA" id="ARBA00022525"/>
    </source>
</evidence>
<comment type="subcellular location">
    <subcellularLocation>
        <location evidence="1">Secreted</location>
    </subcellularLocation>
</comment>
<feature type="compositionally biased region" description="Low complexity" evidence="4">
    <location>
        <begin position="162"/>
        <end position="174"/>
    </location>
</feature>
<reference evidence="7 8" key="1">
    <citation type="submission" date="2024-11" db="EMBL/GenBank/DDBJ databases">
        <title>Chromosome-level genome assembly of the freshwater bivalve Anodonta woodiana.</title>
        <authorList>
            <person name="Chen X."/>
        </authorList>
    </citation>
    <scope>NUCLEOTIDE SEQUENCE [LARGE SCALE GENOMIC DNA]</scope>
    <source>
        <strain evidence="7">MN2024</strain>
        <tissue evidence="7">Gills</tissue>
    </source>
</reference>
<feature type="region of interest" description="Disordered" evidence="4">
    <location>
        <begin position="303"/>
        <end position="329"/>
    </location>
</feature>
<evidence type="ECO:0000256" key="5">
    <source>
        <dbReference type="SAM" id="Phobius"/>
    </source>
</evidence>
<dbReference type="InterPro" id="IPR003112">
    <property type="entry name" value="Olfac-like_dom"/>
</dbReference>
<evidence type="ECO:0000256" key="1">
    <source>
        <dbReference type="ARBA" id="ARBA00004613"/>
    </source>
</evidence>
<keyword evidence="8" id="KW-1185">Reference proteome</keyword>
<evidence type="ECO:0000313" key="8">
    <source>
        <dbReference type="Proteomes" id="UP001634394"/>
    </source>
</evidence>
<protein>
    <recommendedName>
        <fullName evidence="6">Olfactomedin-like domain-containing protein</fullName>
    </recommendedName>
</protein>
<evidence type="ECO:0000256" key="3">
    <source>
        <dbReference type="PROSITE-ProRule" id="PRU00446"/>
    </source>
</evidence>
<dbReference type="PROSITE" id="PS51132">
    <property type="entry name" value="OLF"/>
    <property type="match status" value="1"/>
</dbReference>
<feature type="compositionally biased region" description="Low complexity" evidence="4">
    <location>
        <begin position="303"/>
        <end position="328"/>
    </location>
</feature>
<dbReference type="InterPro" id="IPR050605">
    <property type="entry name" value="Olfactomedin-like_domain"/>
</dbReference>
<evidence type="ECO:0000256" key="4">
    <source>
        <dbReference type="SAM" id="MobiDB-lite"/>
    </source>
</evidence>
<dbReference type="PANTHER" id="PTHR23192">
    <property type="entry name" value="OLFACTOMEDIN-RELATED"/>
    <property type="match status" value="1"/>
</dbReference>
<dbReference type="AlphaFoldDB" id="A0ABD3VUV5"/>
<accession>A0ABD3VUV5</accession>
<proteinExistence type="predicted"/>
<dbReference type="SMART" id="SM00284">
    <property type="entry name" value="OLF"/>
    <property type="match status" value="1"/>
</dbReference>
<evidence type="ECO:0000313" key="7">
    <source>
        <dbReference type="EMBL" id="KAL3865370.1"/>
    </source>
</evidence>
<feature type="domain" description="Olfactomedin-like" evidence="6">
    <location>
        <begin position="340"/>
        <end position="593"/>
    </location>
</feature>
<feature type="transmembrane region" description="Helical" evidence="5">
    <location>
        <begin position="21"/>
        <end position="38"/>
    </location>
</feature>
<comment type="caution">
    <text evidence="3">Lacks conserved residue(s) required for the propagation of feature annotation.</text>
</comment>
<name>A0ABD3VUV5_SINWO</name>
<dbReference type="GO" id="GO:0005576">
    <property type="term" value="C:extracellular region"/>
    <property type="evidence" value="ECO:0007669"/>
    <property type="project" value="UniProtKB-SubCell"/>
</dbReference>
<keyword evidence="2" id="KW-0964">Secreted</keyword>
<feature type="compositionally biased region" description="Basic and acidic residues" evidence="4">
    <location>
        <begin position="194"/>
        <end position="218"/>
    </location>
</feature>
<dbReference type="EMBL" id="JBJQND010000009">
    <property type="protein sequence ID" value="KAL3865370.1"/>
    <property type="molecule type" value="Genomic_DNA"/>
</dbReference>
<keyword evidence="5" id="KW-1133">Transmembrane helix</keyword>
<organism evidence="7 8">
    <name type="scientific">Sinanodonta woodiana</name>
    <name type="common">Chinese pond mussel</name>
    <name type="synonym">Anodonta woodiana</name>
    <dbReference type="NCBI Taxonomy" id="1069815"/>
    <lineage>
        <taxon>Eukaryota</taxon>
        <taxon>Metazoa</taxon>
        <taxon>Spiralia</taxon>
        <taxon>Lophotrochozoa</taxon>
        <taxon>Mollusca</taxon>
        <taxon>Bivalvia</taxon>
        <taxon>Autobranchia</taxon>
        <taxon>Heteroconchia</taxon>
        <taxon>Palaeoheterodonta</taxon>
        <taxon>Unionida</taxon>
        <taxon>Unionoidea</taxon>
        <taxon>Unionidae</taxon>
        <taxon>Unioninae</taxon>
        <taxon>Sinanodonta</taxon>
    </lineage>
</organism>
<evidence type="ECO:0000259" key="6">
    <source>
        <dbReference type="PROSITE" id="PS51132"/>
    </source>
</evidence>
<dbReference type="Pfam" id="PF01391">
    <property type="entry name" value="Collagen"/>
    <property type="match status" value="1"/>
</dbReference>
<dbReference type="InterPro" id="IPR008160">
    <property type="entry name" value="Collagen"/>
</dbReference>
<dbReference type="PANTHER" id="PTHR23192:SF85">
    <property type="entry name" value="GLIOMEDIN"/>
    <property type="match status" value="1"/>
</dbReference>
<comment type="caution">
    <text evidence="7">The sequence shown here is derived from an EMBL/GenBank/DDBJ whole genome shotgun (WGS) entry which is preliminary data.</text>
</comment>
<keyword evidence="5" id="KW-0472">Membrane</keyword>
<keyword evidence="5" id="KW-0812">Transmembrane</keyword>
<gene>
    <name evidence="7" type="ORF">ACJMK2_042762</name>
</gene>
<dbReference type="Pfam" id="PF02191">
    <property type="entry name" value="OLF"/>
    <property type="match status" value="1"/>
</dbReference>
<sequence length="593" mass="65855">MFVKEKAISRKQFPFQIILDIALIFGITILALGLWWAFREIEELKRLSIKGNLLLEQNFKNVKETDFENSTNQEYILNLFKTNSQSTHRASRIKRKISQRETGSWGKEHIRSTFRTQDLEAHCRAIVYDSCISGRPAGAPLFGPPGPAGPKGETGSPGPPGLMGIMGPPGKEGLPGPPGINGVGMRGIRGKRGLNGEKGQKGERGDAGPKGDKGDHGIVGEGSNCTCYGMQGFTGPKGLAGPKGDKGDMGECSVYNCEGSVSNNVPRSFDMPLNGRQTNRQTFYSQEQIPSCVCIPVIKTTTTTSTTTTKKPTTTTTTPPTSSTTTAPTVPPSISPRLFDCGIKMIGKPVYVRASNSASGTWMVDPLKQNRYWLTYSYYGNTLEEFNSLNSFAIGQPDRVYDLHHYRYHGTQHTIYNGSFYYHWSGKEIVVRYDFKAADVVAAMALEGTNHNNSNYLYKTEHIYYDITADENGLWVVFSKLGMDSSIFLIKADLVSMSREKSWQLDVARGSYGNGFIACGRIYLIKDTTVNQTYVDFAYDLYANERVADISLVFVNPFQMNTMISYFSLTSNRSKSYLLSWDNGHIIYYPLLF</sequence>
<feature type="region of interest" description="Disordered" evidence="4">
    <location>
        <begin position="142"/>
        <end position="218"/>
    </location>
</feature>